<dbReference type="Proteomes" id="UP001157126">
    <property type="component" value="Unassembled WGS sequence"/>
</dbReference>
<accession>A0ABQ6IUG7</accession>
<feature type="transmembrane region" description="Helical" evidence="2">
    <location>
        <begin position="319"/>
        <end position="344"/>
    </location>
</feature>
<dbReference type="EMBL" id="BSUO01000001">
    <property type="protein sequence ID" value="GMA40711.1"/>
    <property type="molecule type" value="Genomic_DNA"/>
</dbReference>
<keyword evidence="4" id="KW-1185">Reference proteome</keyword>
<protein>
    <submittedName>
        <fullName evidence="3">Benzoate transporter</fullName>
    </submittedName>
</protein>
<proteinExistence type="predicted"/>
<dbReference type="PANTHER" id="PTHR30199:SF0">
    <property type="entry name" value="INNER MEMBRANE PROTEIN YDCO"/>
    <property type="match status" value="1"/>
</dbReference>
<keyword evidence="2" id="KW-0472">Membrane</keyword>
<keyword evidence="2" id="KW-1133">Transmembrane helix</keyword>
<name>A0ABQ6IUG7_9MICO</name>
<feature type="transmembrane region" description="Helical" evidence="2">
    <location>
        <begin position="201"/>
        <end position="219"/>
    </location>
</feature>
<feature type="transmembrane region" description="Helical" evidence="2">
    <location>
        <begin position="380"/>
        <end position="408"/>
    </location>
</feature>
<evidence type="ECO:0000313" key="4">
    <source>
        <dbReference type="Proteomes" id="UP001157126"/>
    </source>
</evidence>
<sequence length="425" mass="43799">MTSTRSSDRRSRLLPSATHLERPGTRPASLSDLRRDIGPTYVANAVIALVFAATGPLAVILASSSAGNLSPAQLSSWIFAVFFLNGLLTVVASVAYRQPLGFFWTIPGTVVVGTSLRHLPWSDVLGAFIVTAVLILLLGLTGWVGKVMRLLPMPIVMAMVAGVFLSFGLGLVDSIQSAPWVALPMVLTFVALSIPGPLGRFLPPVLGTLVVGVVAVLLTGSLRSEIAPGFAQPVLQMPTFSLAALTELVLPLAITVIVVQNGQGVAVLSSAGHRPPVNVVTVLCGIVSLPAAALGAVSTCLTGPTNALLVASGERRRQYAAAVTCGVLAMVVGLAAPTLVTFMLAMPPAWIAVLGGVAMLKSLQGAFVAAFAARHTLGALVAFLVTVADLTVFGIGGAFWGVVTGYLITRILEPGDFADAAAEAR</sequence>
<evidence type="ECO:0000313" key="3">
    <source>
        <dbReference type="EMBL" id="GMA40711.1"/>
    </source>
</evidence>
<dbReference type="InterPro" id="IPR004711">
    <property type="entry name" value="Benzoate_Transporter"/>
</dbReference>
<dbReference type="Pfam" id="PF03594">
    <property type="entry name" value="BenE"/>
    <property type="match status" value="1"/>
</dbReference>
<keyword evidence="2" id="KW-0812">Transmembrane</keyword>
<comment type="caution">
    <text evidence="3">The sequence shown here is derived from an EMBL/GenBank/DDBJ whole genome shotgun (WGS) entry which is preliminary data.</text>
</comment>
<reference evidence="4" key="1">
    <citation type="journal article" date="2019" name="Int. J. Syst. Evol. Microbiol.">
        <title>The Global Catalogue of Microorganisms (GCM) 10K type strain sequencing project: providing services to taxonomists for standard genome sequencing and annotation.</title>
        <authorList>
            <consortium name="The Broad Institute Genomics Platform"/>
            <consortium name="The Broad Institute Genome Sequencing Center for Infectious Disease"/>
            <person name="Wu L."/>
            <person name="Ma J."/>
        </authorList>
    </citation>
    <scope>NUCLEOTIDE SEQUENCE [LARGE SCALE GENOMIC DNA]</scope>
    <source>
        <strain evidence="4">NBRC 113072</strain>
    </source>
</reference>
<feature type="transmembrane region" description="Helical" evidence="2">
    <location>
        <begin position="74"/>
        <end position="96"/>
    </location>
</feature>
<feature type="compositionally biased region" description="Basic and acidic residues" evidence="1">
    <location>
        <begin position="1"/>
        <end position="11"/>
    </location>
</feature>
<organism evidence="3 4">
    <name type="scientific">Mobilicoccus caccae</name>
    <dbReference type="NCBI Taxonomy" id="1859295"/>
    <lineage>
        <taxon>Bacteria</taxon>
        <taxon>Bacillati</taxon>
        <taxon>Actinomycetota</taxon>
        <taxon>Actinomycetes</taxon>
        <taxon>Micrococcales</taxon>
        <taxon>Dermatophilaceae</taxon>
        <taxon>Mobilicoccus</taxon>
    </lineage>
</organism>
<feature type="transmembrane region" description="Helical" evidence="2">
    <location>
        <begin position="178"/>
        <end position="195"/>
    </location>
</feature>
<dbReference type="PANTHER" id="PTHR30199">
    <property type="entry name" value="MFS FAMILY TRANSPORTER, PREDICTED SUBSTRATE BENZOATE"/>
    <property type="match status" value="1"/>
</dbReference>
<feature type="region of interest" description="Disordered" evidence="1">
    <location>
        <begin position="1"/>
        <end position="31"/>
    </location>
</feature>
<feature type="transmembrane region" description="Helical" evidence="2">
    <location>
        <begin position="279"/>
        <end position="298"/>
    </location>
</feature>
<feature type="transmembrane region" description="Helical" evidence="2">
    <location>
        <begin position="41"/>
        <end position="62"/>
    </location>
</feature>
<evidence type="ECO:0000256" key="1">
    <source>
        <dbReference type="SAM" id="MobiDB-lite"/>
    </source>
</evidence>
<feature type="transmembrane region" description="Helical" evidence="2">
    <location>
        <begin position="240"/>
        <end position="259"/>
    </location>
</feature>
<gene>
    <name evidence="3" type="ORF">GCM10025883_27560</name>
</gene>
<feature type="transmembrane region" description="Helical" evidence="2">
    <location>
        <begin position="350"/>
        <end position="373"/>
    </location>
</feature>
<evidence type="ECO:0000256" key="2">
    <source>
        <dbReference type="SAM" id="Phobius"/>
    </source>
</evidence>
<feature type="transmembrane region" description="Helical" evidence="2">
    <location>
        <begin position="150"/>
        <end position="171"/>
    </location>
</feature>
<feature type="transmembrane region" description="Helical" evidence="2">
    <location>
        <begin position="124"/>
        <end position="144"/>
    </location>
</feature>
<dbReference type="RefSeq" id="WP_284304365.1">
    <property type="nucleotide sequence ID" value="NZ_BSUO01000001.1"/>
</dbReference>